<feature type="compositionally biased region" description="Polar residues" evidence="2">
    <location>
        <begin position="747"/>
        <end position="768"/>
    </location>
</feature>
<feature type="region of interest" description="Disordered" evidence="2">
    <location>
        <begin position="626"/>
        <end position="696"/>
    </location>
</feature>
<name>A0A9Q5NC31_SANBA</name>
<dbReference type="Pfam" id="PF08238">
    <property type="entry name" value="Sel1"/>
    <property type="match status" value="3"/>
</dbReference>
<keyword evidence="1" id="KW-0677">Repeat</keyword>
<gene>
    <name evidence="3" type="ORF">A7U60_g4757</name>
</gene>
<keyword evidence="4" id="KW-1185">Reference proteome</keyword>
<dbReference type="InterPro" id="IPR006597">
    <property type="entry name" value="Sel1-like"/>
</dbReference>
<feature type="compositionally biased region" description="Basic and acidic residues" evidence="2">
    <location>
        <begin position="626"/>
        <end position="641"/>
    </location>
</feature>
<dbReference type="EMBL" id="LNZH02000184">
    <property type="protein sequence ID" value="OCB88129.1"/>
    <property type="molecule type" value="Genomic_DNA"/>
</dbReference>
<organism evidence="3 4">
    <name type="scientific">Sanghuangporus baumii</name>
    <name type="common">Phellinus baumii</name>
    <dbReference type="NCBI Taxonomy" id="108892"/>
    <lineage>
        <taxon>Eukaryota</taxon>
        <taxon>Fungi</taxon>
        <taxon>Dikarya</taxon>
        <taxon>Basidiomycota</taxon>
        <taxon>Agaricomycotina</taxon>
        <taxon>Agaricomycetes</taxon>
        <taxon>Hymenochaetales</taxon>
        <taxon>Hymenochaetaceae</taxon>
        <taxon>Sanghuangporus</taxon>
    </lineage>
</organism>
<dbReference type="PANTHER" id="PTHR46430">
    <property type="entry name" value="PROTEIN SKT5-RELATED"/>
    <property type="match status" value="1"/>
</dbReference>
<dbReference type="OrthoDB" id="272077at2759"/>
<evidence type="ECO:0000256" key="1">
    <source>
        <dbReference type="ARBA" id="ARBA00022737"/>
    </source>
</evidence>
<dbReference type="InterPro" id="IPR051726">
    <property type="entry name" value="Chitin_Synth_Reg"/>
</dbReference>
<comment type="caution">
    <text evidence="3">The sequence shown here is derived from an EMBL/GenBank/DDBJ whole genome shotgun (WGS) entry which is preliminary data.</text>
</comment>
<accession>A0A9Q5NC31</accession>
<proteinExistence type="predicted"/>
<dbReference type="SMART" id="SM00671">
    <property type="entry name" value="SEL1"/>
    <property type="match status" value="4"/>
</dbReference>
<protein>
    <submittedName>
        <fullName evidence="3">HCP-like protein</fullName>
    </submittedName>
</protein>
<dbReference type="InterPro" id="IPR011990">
    <property type="entry name" value="TPR-like_helical_dom_sf"/>
</dbReference>
<evidence type="ECO:0000313" key="4">
    <source>
        <dbReference type="Proteomes" id="UP000757232"/>
    </source>
</evidence>
<feature type="compositionally biased region" description="Polar residues" evidence="2">
    <location>
        <begin position="642"/>
        <end position="661"/>
    </location>
</feature>
<evidence type="ECO:0000313" key="3">
    <source>
        <dbReference type="EMBL" id="OCB88129.1"/>
    </source>
</evidence>
<dbReference type="Proteomes" id="UP000757232">
    <property type="component" value="Unassembled WGS sequence"/>
</dbReference>
<evidence type="ECO:0000256" key="2">
    <source>
        <dbReference type="SAM" id="MobiDB-lite"/>
    </source>
</evidence>
<dbReference type="SUPFAM" id="SSF81901">
    <property type="entry name" value="HCP-like"/>
    <property type="match status" value="2"/>
</dbReference>
<dbReference type="Gene3D" id="1.25.40.10">
    <property type="entry name" value="Tetratricopeptide repeat domain"/>
    <property type="match status" value="2"/>
</dbReference>
<reference evidence="3" key="1">
    <citation type="submission" date="2016-06" db="EMBL/GenBank/DDBJ databases">
        <title>Draft Genome sequence of the fungus Inonotus baumii.</title>
        <authorList>
            <person name="Zhu H."/>
            <person name="Lin W."/>
        </authorList>
    </citation>
    <scope>NUCLEOTIDE SEQUENCE</scope>
    <source>
        <strain evidence="3">821</strain>
    </source>
</reference>
<sequence>MTWDVGPRPGPPARLHSAASFHHERLQRPQTVPPTVPLLLPQLRPLDQNMYRPQSATSLFVPRPQQAVHPEIPRALDEPFEVSFNGAARFVSPPPSLPSFPQQRIQGQVIDHVPKFIPGDATSHHSQSLRPILSPPPFLLPPPPLQSATSWHGQSSADVGSVTALMASSSLTDPPAHWIRNIYGVTGYIRSPPPPVVASPRARLHLAAPFPSIETLQNALSSLQNPTATDSSRVAWIRDVLLLVKRASSAAEENRASCSAVPLVSNTLPSGPVRISDPVLRSLAESAVALLISILPGLPDRKEELTPPLAEALFIRATITASGAFPDFITANPRNAFREFERSARAGFPHSWFRLGRDYEGVGDVVHARQCFEKGESEGDTGCIYRIGMAYLLRQLDFASDGAKSVERAAHYLQLAATLATIEFPHPPFVFALLLLGQFEKISIPSSVLAKYIPTGSNAMLEARVYLEKAAFLHFAPAQQHIGRAYEFAEPPFPFDPVLSKEYYTLASAGGDAQADLALSKWYLCGAEGYFGKDEELARDYAARAAGRGLPAAMFAMGYYCEVGIGGLVSDIERAKKWYEEAAAHGDSEADARLKALSDTVTPLSREQHDTLAETRLVRSRTRARMRADAVTDITPVRRSDVSQQEGQVFQRRQASLSSNMPPVDQYAPPVAPFQRSHTPQHSLSLPPPRTSSCLNNANYALSPEVQRQQQQQQQFVDRPRYSLADPGVVGPPDNMDFVPSYAMTRRSASAGASPTRRQNTGSPSIPFTYSPRSSPRASERRLSSEAAPMINSIGANGTRYNTFEEMGIKGGRAEDKDCVIM</sequence>
<feature type="region of interest" description="Disordered" evidence="2">
    <location>
        <begin position="747"/>
        <end position="786"/>
    </location>
</feature>
<dbReference type="PANTHER" id="PTHR46430:SF2">
    <property type="entry name" value="CHITIN SYNTHASE REGULATORY FACTOR 4"/>
    <property type="match status" value="1"/>
</dbReference>
<dbReference type="AlphaFoldDB" id="A0A9Q5NC31"/>